<comment type="similarity">
    <text evidence="1">Belongs to the CoA-transferase III family.</text>
</comment>
<evidence type="ECO:0000313" key="4">
    <source>
        <dbReference type="EMBL" id="LAA59438.1"/>
    </source>
</evidence>
<feature type="region of interest" description="Disordered" evidence="3">
    <location>
        <begin position="357"/>
        <end position="394"/>
    </location>
</feature>
<feature type="region of interest" description="Disordered" evidence="3">
    <location>
        <begin position="1"/>
        <end position="26"/>
    </location>
</feature>
<name>A0A2D4GI70_MICCO</name>
<evidence type="ECO:0000256" key="1">
    <source>
        <dbReference type="ARBA" id="ARBA00008383"/>
    </source>
</evidence>
<dbReference type="GO" id="GO:0008111">
    <property type="term" value="F:alpha-methylacyl-CoA racemase activity"/>
    <property type="evidence" value="ECO:0007669"/>
    <property type="project" value="TreeGrafter"/>
</dbReference>
<keyword evidence="2" id="KW-0413">Isomerase</keyword>
<proteinExistence type="inferred from homology"/>
<accession>A0A2D4GI70</accession>
<evidence type="ECO:0008006" key="5">
    <source>
        <dbReference type="Google" id="ProtNLM"/>
    </source>
</evidence>
<dbReference type="PANTHER" id="PTHR48228">
    <property type="entry name" value="SUCCINYL-COA--D-CITRAMALATE COA-TRANSFERASE"/>
    <property type="match status" value="1"/>
</dbReference>
<dbReference type="InterPro" id="IPR023606">
    <property type="entry name" value="CoA-Trfase_III_dom_1_sf"/>
</dbReference>
<organism evidence="4">
    <name type="scientific">Micrurus corallinus</name>
    <name type="common">Brazilian coral snake</name>
    <dbReference type="NCBI Taxonomy" id="54390"/>
    <lineage>
        <taxon>Eukaryota</taxon>
        <taxon>Metazoa</taxon>
        <taxon>Chordata</taxon>
        <taxon>Craniata</taxon>
        <taxon>Vertebrata</taxon>
        <taxon>Euteleostomi</taxon>
        <taxon>Lepidosauria</taxon>
        <taxon>Squamata</taxon>
        <taxon>Bifurcata</taxon>
        <taxon>Unidentata</taxon>
        <taxon>Episquamata</taxon>
        <taxon>Toxicofera</taxon>
        <taxon>Serpentes</taxon>
        <taxon>Colubroidea</taxon>
        <taxon>Elapidae</taxon>
        <taxon>Elapinae</taxon>
        <taxon>Micrurus</taxon>
    </lineage>
</organism>
<dbReference type="InterPro" id="IPR044855">
    <property type="entry name" value="CoA-Trfase_III_dom3_sf"/>
</dbReference>
<dbReference type="Gene3D" id="3.30.1540.10">
    <property type="entry name" value="formyl-coa transferase, domain 3"/>
    <property type="match status" value="1"/>
</dbReference>
<dbReference type="SUPFAM" id="SSF89796">
    <property type="entry name" value="CoA-transferase family III (CaiB/BaiF)"/>
    <property type="match status" value="1"/>
</dbReference>
<evidence type="ECO:0000256" key="3">
    <source>
        <dbReference type="SAM" id="MobiDB-lite"/>
    </source>
</evidence>
<dbReference type="Gene3D" id="3.40.50.10540">
    <property type="entry name" value="Crotonobetainyl-coa:carnitine coa-transferase, domain 1"/>
    <property type="match status" value="1"/>
</dbReference>
<dbReference type="Pfam" id="PF02515">
    <property type="entry name" value="CoA_transf_3"/>
    <property type="match status" value="1"/>
</dbReference>
<evidence type="ECO:0000256" key="2">
    <source>
        <dbReference type="ARBA" id="ARBA00023235"/>
    </source>
</evidence>
<dbReference type="PANTHER" id="PTHR48228:SF5">
    <property type="entry name" value="ALPHA-METHYLACYL-COA RACEMASE"/>
    <property type="match status" value="1"/>
</dbReference>
<feature type="compositionally biased region" description="Basic residues" evidence="3">
    <location>
        <begin position="1"/>
        <end position="11"/>
    </location>
</feature>
<dbReference type="InterPro" id="IPR050509">
    <property type="entry name" value="CoA-transferase_III"/>
</dbReference>
<sequence>MSLGLSRRRVSGPRPSFSMAPGRNGSTRTSACWAILRSVAEPWGCFRSSAMERLPRPCTSGLKGVRGQRSTRTTCAPKSARIRPQRGAGAKPAISNTRTPCSAIALDLKQPQGSATLRRMAQQADVLVEPFRPGAMEKLGLGPDTLLRDNPRLIYARLTGFGQSGKYVNLAGHDINYLAVSGVLSKLGRKNENPYAPINLLADFAGGGVLCAMGIIMALYERTKSRKGQVIDASMVEGVAYLSSFLWKSQNSVLWNRGRGENLLDSGAPFYEVYKTSDGKFMAVGALEPQFYEQFIRGLGLDLQKLPSQMSFSDWPEMKKIFTDVFKKKSQAEWCEIFDGVDGCVTPVLTFDEAASHPHNEQRGSFLKNDQEEISPRPSPFLSRTPATPSFKRDPLIGEHTEEILLEYGFSKKEISQLHSLQVIELNNLKANL</sequence>
<dbReference type="InterPro" id="IPR003673">
    <property type="entry name" value="CoA-Trfase_fam_III"/>
</dbReference>
<dbReference type="EMBL" id="IACJ01137010">
    <property type="protein sequence ID" value="LAA59438.1"/>
    <property type="molecule type" value="Transcribed_RNA"/>
</dbReference>
<dbReference type="GO" id="GO:0008206">
    <property type="term" value="P:bile acid metabolic process"/>
    <property type="evidence" value="ECO:0007669"/>
    <property type="project" value="TreeGrafter"/>
</dbReference>
<dbReference type="GO" id="GO:0005739">
    <property type="term" value="C:mitochondrion"/>
    <property type="evidence" value="ECO:0007669"/>
    <property type="project" value="TreeGrafter"/>
</dbReference>
<reference evidence="4" key="1">
    <citation type="submission" date="2017-07" db="EMBL/GenBank/DDBJ databases">
        <authorList>
            <person name="Mikheyev A."/>
            <person name="Grau M."/>
        </authorList>
    </citation>
    <scope>NUCLEOTIDE SEQUENCE</scope>
    <source>
        <tissue evidence="4">Venom_gland</tissue>
    </source>
</reference>
<dbReference type="FunFam" id="3.30.1540.10:FF:000004">
    <property type="entry name" value="Probable alpha-methylacyl-CoA racemase mcr"/>
    <property type="match status" value="1"/>
</dbReference>
<reference evidence="4" key="2">
    <citation type="submission" date="2017-11" db="EMBL/GenBank/DDBJ databases">
        <title>Coralsnake Venomics: Analyses of Venom Gland Transcriptomes and Proteomes of Six Brazilian Taxa.</title>
        <authorList>
            <person name="Aird S.D."/>
            <person name="Jorge da Silva N."/>
            <person name="Qiu L."/>
            <person name="Villar-Briones A."/>
            <person name="Aparecida-Saddi V."/>
            <person name="Campos-Telles M.P."/>
            <person name="Grau M."/>
            <person name="Mikheyev A.S."/>
        </authorList>
    </citation>
    <scope>NUCLEOTIDE SEQUENCE</scope>
    <source>
        <tissue evidence="4">Venom_gland</tissue>
    </source>
</reference>
<protein>
    <recommendedName>
        <fullName evidence="5">Alpha-methylacyl-CoA racemase</fullName>
    </recommendedName>
</protein>
<dbReference type="AlphaFoldDB" id="A0A2D4GI70"/>